<comment type="subunit">
    <text evidence="10">Homodimer. Probably interacts with PlsY.</text>
</comment>
<gene>
    <name evidence="11" type="ORF">METZ01_LOCUS3992</name>
</gene>
<dbReference type="InterPro" id="IPR012281">
    <property type="entry name" value="Phospholipid_synth_PlsX-like"/>
</dbReference>
<dbReference type="Pfam" id="PF02504">
    <property type="entry name" value="FA_synthesis"/>
    <property type="match status" value="1"/>
</dbReference>
<evidence type="ECO:0000256" key="9">
    <source>
        <dbReference type="ARBA" id="ARBA00024069"/>
    </source>
</evidence>
<dbReference type="PANTHER" id="PTHR30100">
    <property type="entry name" value="FATTY ACID/PHOSPHOLIPID SYNTHESIS PROTEIN PLSX"/>
    <property type="match status" value="1"/>
</dbReference>
<evidence type="ECO:0000256" key="1">
    <source>
        <dbReference type="ARBA" id="ARBA00001232"/>
    </source>
</evidence>
<sequence length="335" mass="36053">MKIALDAMGGDLAPRSPVLGTLQFLQDQTSGMEVILVGDKTILIEELGGSTPKGIRIHHTTQVVTMHEQGSKAIKTKPDSSIVQGINLVKDGLADAFVSAGHTGAIIATSLLSLGCIEGLRRPALAAYIPTATGGKIICDVGANPDARPEHMLQFAIMAAIYFDHVEGKSNPKIGLVNIGSEPSKGSELYQETHKLLKKELPNDFIGNVEGRHLLDSPADILICDGFVGNTILKFGESWVSLFIGQLNKQIMNKRSYQMVARMLQPVFTNLKKLYDYEEFGGVPLLGVNEVVIVSHGNSSPKAVKNSLLAAKKCITENLLGDIQHGIIEHMVVVN</sequence>
<dbReference type="EMBL" id="UINC01000208">
    <property type="protein sequence ID" value="SUZ51138.1"/>
    <property type="molecule type" value="Genomic_DNA"/>
</dbReference>
<dbReference type="GO" id="GO:0006633">
    <property type="term" value="P:fatty acid biosynthetic process"/>
    <property type="evidence" value="ECO:0007669"/>
    <property type="project" value="InterPro"/>
</dbReference>
<name>A0A381NBM1_9ZZZZ</name>
<evidence type="ECO:0000256" key="8">
    <source>
        <dbReference type="ARBA" id="ARBA00023264"/>
    </source>
</evidence>
<dbReference type="PIRSF" id="PIRSF002465">
    <property type="entry name" value="Phsphlp_syn_PlsX"/>
    <property type="match status" value="1"/>
</dbReference>
<dbReference type="HAMAP" id="MF_00019">
    <property type="entry name" value="PlsX"/>
    <property type="match status" value="1"/>
</dbReference>
<evidence type="ECO:0000256" key="7">
    <source>
        <dbReference type="ARBA" id="ARBA00023209"/>
    </source>
</evidence>
<evidence type="ECO:0000256" key="5">
    <source>
        <dbReference type="ARBA" id="ARBA00022679"/>
    </source>
</evidence>
<dbReference type="SUPFAM" id="SSF53659">
    <property type="entry name" value="Isocitrate/Isopropylmalate dehydrogenase-like"/>
    <property type="match status" value="1"/>
</dbReference>
<dbReference type="AlphaFoldDB" id="A0A381NBM1"/>
<keyword evidence="8" id="KW-1208">Phospholipid metabolism</keyword>
<keyword evidence="5" id="KW-0808">Transferase</keyword>
<dbReference type="GO" id="GO:0043811">
    <property type="term" value="F:phosphate:acyl-[acyl carrier protein] acyltransferase activity"/>
    <property type="evidence" value="ECO:0007669"/>
    <property type="project" value="UniProtKB-EC"/>
</dbReference>
<evidence type="ECO:0000256" key="6">
    <source>
        <dbReference type="ARBA" id="ARBA00023098"/>
    </source>
</evidence>
<dbReference type="Gene3D" id="3.40.718.10">
    <property type="entry name" value="Isopropylmalate Dehydrogenase"/>
    <property type="match status" value="1"/>
</dbReference>
<accession>A0A381NBM1</accession>
<dbReference type="GO" id="GO:0005737">
    <property type="term" value="C:cytoplasm"/>
    <property type="evidence" value="ECO:0007669"/>
    <property type="project" value="UniProtKB-SubCell"/>
</dbReference>
<reference evidence="11" key="1">
    <citation type="submission" date="2018-05" db="EMBL/GenBank/DDBJ databases">
        <authorList>
            <person name="Lanie J.A."/>
            <person name="Ng W.-L."/>
            <person name="Kazmierczak K.M."/>
            <person name="Andrzejewski T.M."/>
            <person name="Davidsen T.M."/>
            <person name="Wayne K.J."/>
            <person name="Tettelin H."/>
            <person name="Glass J.I."/>
            <person name="Rusch D."/>
            <person name="Podicherti R."/>
            <person name="Tsui H.-C.T."/>
            <person name="Winkler M.E."/>
        </authorList>
    </citation>
    <scope>NUCLEOTIDE SEQUENCE</scope>
</reference>
<keyword evidence="6" id="KW-0443">Lipid metabolism</keyword>
<dbReference type="NCBIfam" id="TIGR00182">
    <property type="entry name" value="plsX"/>
    <property type="match status" value="1"/>
</dbReference>
<evidence type="ECO:0000313" key="11">
    <source>
        <dbReference type="EMBL" id="SUZ51138.1"/>
    </source>
</evidence>
<keyword evidence="4" id="KW-0444">Lipid biosynthesis</keyword>
<dbReference type="InterPro" id="IPR003664">
    <property type="entry name" value="FA_synthesis"/>
</dbReference>
<dbReference type="EC" id="2.3.1.274" evidence="9"/>
<evidence type="ECO:0000256" key="10">
    <source>
        <dbReference type="ARBA" id="ARBA00046608"/>
    </source>
</evidence>
<evidence type="ECO:0000256" key="4">
    <source>
        <dbReference type="ARBA" id="ARBA00022516"/>
    </source>
</evidence>
<protein>
    <recommendedName>
        <fullName evidence="9">phosphate acyltransferase</fullName>
        <ecNumber evidence="9">2.3.1.274</ecNumber>
    </recommendedName>
</protein>
<dbReference type="PANTHER" id="PTHR30100:SF1">
    <property type="entry name" value="PHOSPHATE ACYLTRANSFERASE"/>
    <property type="match status" value="1"/>
</dbReference>
<evidence type="ECO:0000256" key="2">
    <source>
        <dbReference type="ARBA" id="ARBA00004496"/>
    </source>
</evidence>
<evidence type="ECO:0000256" key="3">
    <source>
        <dbReference type="ARBA" id="ARBA00022490"/>
    </source>
</evidence>
<organism evidence="11">
    <name type="scientific">marine metagenome</name>
    <dbReference type="NCBI Taxonomy" id="408172"/>
    <lineage>
        <taxon>unclassified sequences</taxon>
        <taxon>metagenomes</taxon>
        <taxon>ecological metagenomes</taxon>
    </lineage>
</organism>
<keyword evidence="3" id="KW-0963">Cytoplasm</keyword>
<comment type="catalytic activity">
    <reaction evidence="1">
        <text>a fatty acyl-[ACP] + phosphate = an acyl phosphate + holo-[ACP]</text>
        <dbReference type="Rhea" id="RHEA:42292"/>
        <dbReference type="Rhea" id="RHEA-COMP:9685"/>
        <dbReference type="Rhea" id="RHEA-COMP:14125"/>
        <dbReference type="ChEBI" id="CHEBI:43474"/>
        <dbReference type="ChEBI" id="CHEBI:59918"/>
        <dbReference type="ChEBI" id="CHEBI:64479"/>
        <dbReference type="ChEBI" id="CHEBI:138651"/>
        <dbReference type="EC" id="2.3.1.274"/>
    </reaction>
</comment>
<keyword evidence="7" id="KW-0594">Phospholipid biosynthesis</keyword>
<comment type="subcellular location">
    <subcellularLocation>
        <location evidence="2">Cytoplasm</location>
    </subcellularLocation>
</comment>
<proteinExistence type="inferred from homology"/>
<dbReference type="GO" id="GO:0008654">
    <property type="term" value="P:phospholipid biosynthetic process"/>
    <property type="evidence" value="ECO:0007669"/>
    <property type="project" value="UniProtKB-KW"/>
</dbReference>